<evidence type="ECO:0000256" key="4">
    <source>
        <dbReference type="ARBA" id="ARBA00022827"/>
    </source>
</evidence>
<comment type="caution">
    <text evidence="9">The sequence shown here is derived from an EMBL/GenBank/DDBJ whole genome shotgun (WGS) entry which is preliminary data.</text>
</comment>
<feature type="domain" description="Acyl-CoA dehydrogenase/oxidase C-terminal" evidence="6">
    <location>
        <begin position="229"/>
        <end position="377"/>
    </location>
</feature>
<keyword evidence="4 5" id="KW-0274">FAD</keyword>
<dbReference type="EMBL" id="JBHSON010000064">
    <property type="protein sequence ID" value="MFC5751133.1"/>
    <property type="molecule type" value="Genomic_DNA"/>
</dbReference>
<evidence type="ECO:0000259" key="7">
    <source>
        <dbReference type="Pfam" id="PF02770"/>
    </source>
</evidence>
<dbReference type="PROSITE" id="PS00072">
    <property type="entry name" value="ACYL_COA_DH_1"/>
    <property type="match status" value="1"/>
</dbReference>
<dbReference type="Pfam" id="PF02770">
    <property type="entry name" value="Acyl-CoA_dh_M"/>
    <property type="match status" value="1"/>
</dbReference>
<evidence type="ECO:0000313" key="10">
    <source>
        <dbReference type="Proteomes" id="UP001596074"/>
    </source>
</evidence>
<comment type="cofactor">
    <cofactor evidence="1 5">
        <name>FAD</name>
        <dbReference type="ChEBI" id="CHEBI:57692"/>
    </cofactor>
</comment>
<dbReference type="RefSeq" id="WP_378287010.1">
    <property type="nucleotide sequence ID" value="NZ_JBHSON010000064.1"/>
</dbReference>
<reference evidence="10" key="1">
    <citation type="journal article" date="2019" name="Int. J. Syst. Evol. Microbiol.">
        <title>The Global Catalogue of Microorganisms (GCM) 10K type strain sequencing project: providing services to taxonomists for standard genome sequencing and annotation.</title>
        <authorList>
            <consortium name="The Broad Institute Genomics Platform"/>
            <consortium name="The Broad Institute Genome Sequencing Center for Infectious Disease"/>
            <person name="Wu L."/>
            <person name="Ma J."/>
        </authorList>
    </citation>
    <scope>NUCLEOTIDE SEQUENCE [LARGE SCALE GENOMIC DNA]</scope>
    <source>
        <strain evidence="10">KCTC 42087</strain>
    </source>
</reference>
<evidence type="ECO:0000256" key="2">
    <source>
        <dbReference type="ARBA" id="ARBA00009347"/>
    </source>
</evidence>
<dbReference type="Pfam" id="PF02771">
    <property type="entry name" value="Acyl-CoA_dh_N"/>
    <property type="match status" value="1"/>
</dbReference>
<keyword evidence="5" id="KW-0560">Oxidoreductase</keyword>
<dbReference type="PROSITE" id="PS00073">
    <property type="entry name" value="ACYL_COA_DH_2"/>
    <property type="match status" value="1"/>
</dbReference>
<sequence>MPAERMLPTAEAEDLIELTRDIARKELAPRAAPAEEAAAFPREMFRVLGRAGLLGLPYPEDQGGGGQPYEIYLQVLEEIASVWASVAVGVSVHTLSCYPLATFGTDEQRKRLPEMLGGELLGGYALSEAHAGSDAGALSTRAVPDGEGYRVNGTKTWITHGGEADFYVLFARTSDDGGRGISCFLTEGRMDGLTFGPPERKMGLTGSTTAQLIFEDARLPAGSRLAEEGQGFPIALSALDSGRLGIAACAVGLAQGALDHAVSYAARREQFGRPIIANQGLSFLLADMAAAVESARATYLDAARRKDRGLPFGRQASIAKLVATDAAMKVTIDAVQVLGGYGYTRDFPVERYMREAKVMQIFEGTNQIQRMVIGRHLARDAEQRGS</sequence>
<dbReference type="Gene3D" id="1.20.140.10">
    <property type="entry name" value="Butyryl-CoA Dehydrogenase, subunit A, domain 3"/>
    <property type="match status" value="1"/>
</dbReference>
<dbReference type="Gene3D" id="1.10.540.10">
    <property type="entry name" value="Acyl-CoA dehydrogenase/oxidase, N-terminal domain"/>
    <property type="match status" value="1"/>
</dbReference>
<dbReference type="InterPro" id="IPR009100">
    <property type="entry name" value="AcylCoA_DH/oxidase_NM_dom_sf"/>
</dbReference>
<dbReference type="InterPro" id="IPR009075">
    <property type="entry name" value="AcylCo_DH/oxidase_C"/>
</dbReference>
<dbReference type="PIRSF" id="PIRSF016578">
    <property type="entry name" value="HsaA"/>
    <property type="match status" value="1"/>
</dbReference>
<name>A0ABW1ABQ5_9ACTN</name>
<dbReference type="SUPFAM" id="SSF47203">
    <property type="entry name" value="Acyl-CoA dehydrogenase C-terminal domain-like"/>
    <property type="match status" value="1"/>
</dbReference>
<proteinExistence type="inferred from homology"/>
<keyword evidence="10" id="KW-1185">Reference proteome</keyword>
<dbReference type="InterPro" id="IPR013786">
    <property type="entry name" value="AcylCoA_DH/ox_N"/>
</dbReference>
<comment type="similarity">
    <text evidence="2 5">Belongs to the acyl-CoA dehydrogenase family.</text>
</comment>
<dbReference type="InterPro" id="IPR006089">
    <property type="entry name" value="Acyl-CoA_DH_CS"/>
</dbReference>
<dbReference type="Pfam" id="PF00441">
    <property type="entry name" value="Acyl-CoA_dh_1"/>
    <property type="match status" value="1"/>
</dbReference>
<accession>A0ABW1ABQ5</accession>
<evidence type="ECO:0000259" key="8">
    <source>
        <dbReference type="Pfam" id="PF02771"/>
    </source>
</evidence>
<dbReference type="InterPro" id="IPR037069">
    <property type="entry name" value="AcylCoA_DH/ox_N_sf"/>
</dbReference>
<protein>
    <submittedName>
        <fullName evidence="9">Acyl-CoA dehydrogenase family protein</fullName>
    </submittedName>
</protein>
<organism evidence="9 10">
    <name type="scientific">Actinomadura rugatobispora</name>
    <dbReference type="NCBI Taxonomy" id="1994"/>
    <lineage>
        <taxon>Bacteria</taxon>
        <taxon>Bacillati</taxon>
        <taxon>Actinomycetota</taxon>
        <taxon>Actinomycetes</taxon>
        <taxon>Streptosporangiales</taxon>
        <taxon>Thermomonosporaceae</taxon>
        <taxon>Actinomadura</taxon>
    </lineage>
</organism>
<dbReference type="Gene3D" id="2.40.110.10">
    <property type="entry name" value="Butyryl-CoA Dehydrogenase, subunit A, domain 2"/>
    <property type="match status" value="1"/>
</dbReference>
<dbReference type="PANTHER" id="PTHR43884:SF12">
    <property type="entry name" value="ISOVALERYL-COA DEHYDROGENASE, MITOCHONDRIAL-RELATED"/>
    <property type="match status" value="1"/>
</dbReference>
<dbReference type="InterPro" id="IPR046373">
    <property type="entry name" value="Acyl-CoA_Oxase/DH_mid-dom_sf"/>
</dbReference>
<dbReference type="InterPro" id="IPR006091">
    <property type="entry name" value="Acyl-CoA_Oxase/DH_mid-dom"/>
</dbReference>
<dbReference type="Proteomes" id="UP001596074">
    <property type="component" value="Unassembled WGS sequence"/>
</dbReference>
<evidence type="ECO:0000313" key="9">
    <source>
        <dbReference type="EMBL" id="MFC5751133.1"/>
    </source>
</evidence>
<evidence type="ECO:0000256" key="5">
    <source>
        <dbReference type="RuleBase" id="RU362125"/>
    </source>
</evidence>
<gene>
    <name evidence="9" type="ORF">ACFPZN_36430</name>
</gene>
<keyword evidence="3 5" id="KW-0285">Flavoprotein</keyword>
<feature type="domain" description="Acyl-CoA dehydrogenase/oxidase N-terminal" evidence="8">
    <location>
        <begin position="9"/>
        <end position="119"/>
    </location>
</feature>
<dbReference type="SUPFAM" id="SSF56645">
    <property type="entry name" value="Acyl-CoA dehydrogenase NM domain-like"/>
    <property type="match status" value="1"/>
</dbReference>
<evidence type="ECO:0000256" key="3">
    <source>
        <dbReference type="ARBA" id="ARBA00022630"/>
    </source>
</evidence>
<dbReference type="InterPro" id="IPR036250">
    <property type="entry name" value="AcylCo_DH-like_C"/>
</dbReference>
<dbReference type="PANTHER" id="PTHR43884">
    <property type="entry name" value="ACYL-COA DEHYDROGENASE"/>
    <property type="match status" value="1"/>
</dbReference>
<evidence type="ECO:0000259" key="6">
    <source>
        <dbReference type="Pfam" id="PF00441"/>
    </source>
</evidence>
<evidence type="ECO:0000256" key="1">
    <source>
        <dbReference type="ARBA" id="ARBA00001974"/>
    </source>
</evidence>
<feature type="domain" description="Acyl-CoA oxidase/dehydrogenase middle" evidence="7">
    <location>
        <begin position="124"/>
        <end position="216"/>
    </location>
</feature>